<gene>
    <name evidence="1" type="ORF">RHMOL_Rhmol01G0023500</name>
</gene>
<organism evidence="1 2">
    <name type="scientific">Rhododendron molle</name>
    <name type="common">Chinese azalea</name>
    <name type="synonym">Azalea mollis</name>
    <dbReference type="NCBI Taxonomy" id="49168"/>
    <lineage>
        <taxon>Eukaryota</taxon>
        <taxon>Viridiplantae</taxon>
        <taxon>Streptophyta</taxon>
        <taxon>Embryophyta</taxon>
        <taxon>Tracheophyta</taxon>
        <taxon>Spermatophyta</taxon>
        <taxon>Magnoliopsida</taxon>
        <taxon>eudicotyledons</taxon>
        <taxon>Gunneridae</taxon>
        <taxon>Pentapetalae</taxon>
        <taxon>asterids</taxon>
        <taxon>Ericales</taxon>
        <taxon>Ericaceae</taxon>
        <taxon>Ericoideae</taxon>
        <taxon>Rhodoreae</taxon>
        <taxon>Rhododendron</taxon>
    </lineage>
</organism>
<evidence type="ECO:0000313" key="2">
    <source>
        <dbReference type="Proteomes" id="UP001062846"/>
    </source>
</evidence>
<sequence>MKTLTTRLWSYFIKFREMDDSLKGKNIVIDINDDASDDDGHSDDNGYGDDDGHSDDDRYGVDDGLDDYRLEKMFMK</sequence>
<evidence type="ECO:0000313" key="1">
    <source>
        <dbReference type="EMBL" id="KAI8570297.1"/>
    </source>
</evidence>
<dbReference type="Proteomes" id="UP001062846">
    <property type="component" value="Chromosome 1"/>
</dbReference>
<keyword evidence="2" id="KW-1185">Reference proteome</keyword>
<reference evidence="1" key="1">
    <citation type="submission" date="2022-02" db="EMBL/GenBank/DDBJ databases">
        <title>Plant Genome Project.</title>
        <authorList>
            <person name="Zhang R.-G."/>
        </authorList>
    </citation>
    <scope>NUCLEOTIDE SEQUENCE</scope>
    <source>
        <strain evidence="1">AT1</strain>
    </source>
</reference>
<dbReference type="EMBL" id="CM046388">
    <property type="protein sequence ID" value="KAI8570297.1"/>
    <property type="molecule type" value="Genomic_DNA"/>
</dbReference>
<accession>A0ACC0Q064</accession>
<name>A0ACC0Q064_RHOML</name>
<proteinExistence type="predicted"/>
<protein>
    <submittedName>
        <fullName evidence="1">Uncharacterized protein</fullName>
    </submittedName>
</protein>
<comment type="caution">
    <text evidence="1">The sequence shown here is derived from an EMBL/GenBank/DDBJ whole genome shotgun (WGS) entry which is preliminary data.</text>
</comment>